<reference evidence="1 2" key="1">
    <citation type="submission" date="2024-05" db="EMBL/GenBank/DDBJ databases">
        <title>Sphingomonas sp. HF-S3 16S ribosomal RNA gene Genome sequencing and assembly.</title>
        <authorList>
            <person name="Lee H."/>
        </authorList>
    </citation>
    <scope>NUCLEOTIDE SEQUENCE [LARGE SCALE GENOMIC DNA]</scope>
    <source>
        <strain evidence="1 2">HF-S3</strain>
    </source>
</reference>
<evidence type="ECO:0000313" key="2">
    <source>
        <dbReference type="Proteomes" id="UP001427805"/>
    </source>
</evidence>
<comment type="caution">
    <text evidence="1">The sequence shown here is derived from an EMBL/GenBank/DDBJ whole genome shotgun (WGS) entry which is preliminary data.</text>
</comment>
<dbReference type="Proteomes" id="UP001427805">
    <property type="component" value="Unassembled WGS sequence"/>
</dbReference>
<protein>
    <submittedName>
        <fullName evidence="1">Uncharacterized protein</fullName>
    </submittedName>
</protein>
<dbReference type="RefSeq" id="WP_346246739.1">
    <property type="nucleotide sequence ID" value="NZ_JBDIZK010000006.1"/>
</dbReference>
<name>A0ABV0BAY5_9SPHN</name>
<dbReference type="EMBL" id="JBDIZK010000006">
    <property type="protein sequence ID" value="MEN3747731.1"/>
    <property type="molecule type" value="Genomic_DNA"/>
</dbReference>
<keyword evidence="2" id="KW-1185">Reference proteome</keyword>
<accession>A0ABV0BAY5</accession>
<organism evidence="1 2">
    <name type="scientific">Sphingomonas rustica</name>
    <dbReference type="NCBI Taxonomy" id="3103142"/>
    <lineage>
        <taxon>Bacteria</taxon>
        <taxon>Pseudomonadati</taxon>
        <taxon>Pseudomonadota</taxon>
        <taxon>Alphaproteobacteria</taxon>
        <taxon>Sphingomonadales</taxon>
        <taxon>Sphingomonadaceae</taxon>
        <taxon>Sphingomonas</taxon>
    </lineage>
</organism>
<gene>
    <name evidence="1" type="ORF">TPR58_11180</name>
</gene>
<sequence>MTGDTDDDHCECEVHGHQPISFVCTHIVGQSPPDTAGFVSFPQAHEGDFRDAWCEACDAYLQSKGGEWIEDTVEVPGGIAIICAQCYRQREADAVLSGRRTIRSH</sequence>
<evidence type="ECO:0000313" key="1">
    <source>
        <dbReference type="EMBL" id="MEN3747731.1"/>
    </source>
</evidence>
<proteinExistence type="predicted"/>